<feature type="chain" id="PRO_5011667888" evidence="2">
    <location>
        <begin position="24"/>
        <end position="140"/>
    </location>
</feature>
<evidence type="ECO:0000256" key="1">
    <source>
        <dbReference type="SAM" id="Phobius"/>
    </source>
</evidence>
<keyword evidence="4" id="KW-1185">Reference proteome</keyword>
<evidence type="ECO:0000256" key="2">
    <source>
        <dbReference type="SAM" id="SignalP"/>
    </source>
</evidence>
<organism evidence="3 4">
    <name type="scientific">Proteiniborus ethanoligenes</name>
    <dbReference type="NCBI Taxonomy" id="415015"/>
    <lineage>
        <taxon>Bacteria</taxon>
        <taxon>Bacillati</taxon>
        <taxon>Bacillota</taxon>
        <taxon>Clostridia</taxon>
        <taxon>Eubacteriales</taxon>
        <taxon>Proteiniborus</taxon>
    </lineage>
</organism>
<dbReference type="OrthoDB" id="9790504at2"/>
<sequence length="140" mass="14973">MIKQLFMCVLALSGGMLVGTAAAAFVTLLDIIPRLSQVSNTSDKIGIYEITISISMTVTSLGALLGWSIGINYKIFIVLIGFTLGAFVGLLASALAEVLNVMPVLFRRVSIEKYIIAVLIAVALGKIIGSFLSWDIINKH</sequence>
<dbReference type="EMBL" id="FNQE01000022">
    <property type="protein sequence ID" value="SDZ15470.1"/>
    <property type="molecule type" value="Genomic_DNA"/>
</dbReference>
<dbReference type="Pfam" id="PF13782">
    <property type="entry name" value="SpoVAB"/>
    <property type="match status" value="1"/>
</dbReference>
<feature type="transmembrane region" description="Helical" evidence="1">
    <location>
        <begin position="114"/>
        <end position="137"/>
    </location>
</feature>
<feature type="signal peptide" evidence="2">
    <location>
        <begin position="1"/>
        <end position="23"/>
    </location>
</feature>
<protein>
    <submittedName>
        <fullName evidence="3">Stage V sporulation protein AB</fullName>
    </submittedName>
</protein>
<feature type="transmembrane region" description="Helical" evidence="1">
    <location>
        <begin position="47"/>
        <end position="68"/>
    </location>
</feature>
<feature type="transmembrane region" description="Helical" evidence="1">
    <location>
        <begin position="75"/>
        <end position="94"/>
    </location>
</feature>
<proteinExistence type="predicted"/>
<evidence type="ECO:0000313" key="4">
    <source>
        <dbReference type="Proteomes" id="UP000198625"/>
    </source>
</evidence>
<keyword evidence="1" id="KW-0812">Transmembrane</keyword>
<name>A0A1H3QQ53_9FIRM</name>
<dbReference type="RefSeq" id="WP_091730680.1">
    <property type="nucleotide sequence ID" value="NZ_FNQE01000022.1"/>
</dbReference>
<gene>
    <name evidence="3" type="ORF">SAMN05660462_02027</name>
</gene>
<reference evidence="3 4" key="1">
    <citation type="submission" date="2016-10" db="EMBL/GenBank/DDBJ databases">
        <authorList>
            <person name="de Groot N.N."/>
        </authorList>
    </citation>
    <scope>NUCLEOTIDE SEQUENCE [LARGE SCALE GENOMIC DNA]</scope>
    <source>
        <strain evidence="3 4">DSM 21650</strain>
    </source>
</reference>
<dbReference type="InterPro" id="IPR020144">
    <property type="entry name" value="SpoVAB"/>
</dbReference>
<dbReference type="STRING" id="415015.SAMN05660462_02027"/>
<keyword evidence="1" id="KW-1133">Transmembrane helix</keyword>
<dbReference type="AlphaFoldDB" id="A0A1H3QQ53"/>
<evidence type="ECO:0000313" key="3">
    <source>
        <dbReference type="EMBL" id="SDZ15470.1"/>
    </source>
</evidence>
<keyword evidence="1" id="KW-0472">Membrane</keyword>
<keyword evidence="2" id="KW-0732">Signal</keyword>
<accession>A0A1H3QQ53</accession>
<dbReference type="Proteomes" id="UP000198625">
    <property type="component" value="Unassembled WGS sequence"/>
</dbReference>